<gene>
    <name evidence="5" type="ORF">OHK93_000713</name>
</gene>
<organism evidence="5 6">
    <name type="scientific">Ramalina farinacea</name>
    <dbReference type="NCBI Taxonomy" id="258253"/>
    <lineage>
        <taxon>Eukaryota</taxon>
        <taxon>Fungi</taxon>
        <taxon>Dikarya</taxon>
        <taxon>Ascomycota</taxon>
        <taxon>Pezizomycotina</taxon>
        <taxon>Lecanoromycetes</taxon>
        <taxon>OSLEUM clade</taxon>
        <taxon>Lecanoromycetidae</taxon>
        <taxon>Lecanorales</taxon>
        <taxon>Lecanorineae</taxon>
        <taxon>Ramalinaceae</taxon>
        <taxon>Ramalina</taxon>
    </lineage>
</organism>
<feature type="compositionally biased region" description="Basic and acidic residues" evidence="2">
    <location>
        <begin position="886"/>
        <end position="900"/>
    </location>
</feature>
<proteinExistence type="predicted"/>
<dbReference type="FunFam" id="3.40.50.2000:FF:000100">
    <property type="entry name" value="Glycosyltransferase family 1 protein"/>
    <property type="match status" value="1"/>
</dbReference>
<feature type="domain" description="Erythromycin biosynthesis protein CIII-like C-terminal" evidence="4">
    <location>
        <begin position="589"/>
        <end position="689"/>
    </location>
</feature>
<evidence type="ECO:0000313" key="6">
    <source>
        <dbReference type="Proteomes" id="UP001161017"/>
    </source>
</evidence>
<dbReference type="Proteomes" id="UP001161017">
    <property type="component" value="Unassembled WGS sequence"/>
</dbReference>
<dbReference type="PANTHER" id="PTHR48050:SF5">
    <property type="entry name" value="UDP-GLUCOSE,STEROL TRANSFERASE"/>
    <property type="match status" value="1"/>
</dbReference>
<dbReference type="InterPro" id="IPR002213">
    <property type="entry name" value="UDP_glucos_trans"/>
</dbReference>
<feature type="region of interest" description="Disordered" evidence="2">
    <location>
        <begin position="802"/>
        <end position="845"/>
    </location>
</feature>
<feature type="compositionally biased region" description="Basic and acidic residues" evidence="2">
    <location>
        <begin position="1126"/>
        <end position="1145"/>
    </location>
</feature>
<dbReference type="PANTHER" id="PTHR48050">
    <property type="entry name" value="STEROL 3-BETA-GLUCOSYLTRANSFERASE"/>
    <property type="match status" value="1"/>
</dbReference>
<feature type="region of interest" description="Disordered" evidence="2">
    <location>
        <begin position="1100"/>
        <end position="1230"/>
    </location>
</feature>
<feature type="compositionally biased region" description="Pro residues" evidence="2">
    <location>
        <begin position="15"/>
        <end position="28"/>
    </location>
</feature>
<accession>A0AA43QFG2</accession>
<dbReference type="Pfam" id="PF06722">
    <property type="entry name" value="EryCIII-like_C"/>
    <property type="match status" value="1"/>
</dbReference>
<feature type="compositionally biased region" description="Basic residues" evidence="2">
    <location>
        <begin position="802"/>
        <end position="812"/>
    </location>
</feature>
<dbReference type="Pfam" id="PF03033">
    <property type="entry name" value="Glyco_transf_28"/>
    <property type="match status" value="1"/>
</dbReference>
<feature type="region of interest" description="Disordered" evidence="2">
    <location>
        <begin position="220"/>
        <end position="240"/>
    </location>
</feature>
<dbReference type="SUPFAM" id="SSF53756">
    <property type="entry name" value="UDP-Glycosyltransferase/glycogen phosphorylase"/>
    <property type="match status" value="1"/>
</dbReference>
<dbReference type="InterPro" id="IPR050426">
    <property type="entry name" value="Glycosyltransferase_28"/>
</dbReference>
<evidence type="ECO:0000256" key="1">
    <source>
        <dbReference type="ARBA" id="ARBA00022679"/>
    </source>
</evidence>
<feature type="compositionally biased region" description="Polar residues" evidence="2">
    <location>
        <begin position="39"/>
        <end position="55"/>
    </location>
</feature>
<dbReference type="GO" id="GO:0005975">
    <property type="term" value="P:carbohydrate metabolic process"/>
    <property type="evidence" value="ECO:0007669"/>
    <property type="project" value="InterPro"/>
</dbReference>
<dbReference type="GO" id="GO:0016906">
    <property type="term" value="F:sterol 3-beta-glucosyltransferase activity"/>
    <property type="evidence" value="ECO:0007669"/>
    <property type="project" value="UniProtKB-ARBA"/>
</dbReference>
<feature type="domain" description="Glycosyltransferase family 28 N-terminal" evidence="3">
    <location>
        <begin position="268"/>
        <end position="427"/>
    </location>
</feature>
<reference evidence="5" key="1">
    <citation type="journal article" date="2023" name="Genome Biol. Evol.">
        <title>First Whole Genome Sequence and Flow Cytometry Genome Size Data for the Lichen-Forming Fungus Ramalina farinacea (Ascomycota).</title>
        <authorList>
            <person name="Llewellyn T."/>
            <person name="Mian S."/>
            <person name="Hill R."/>
            <person name="Leitch I.J."/>
            <person name="Gaya E."/>
        </authorList>
    </citation>
    <scope>NUCLEOTIDE SEQUENCE</scope>
    <source>
        <strain evidence="5">LIQ254RAFAR</strain>
    </source>
</reference>
<evidence type="ECO:0008006" key="7">
    <source>
        <dbReference type="Google" id="ProtNLM"/>
    </source>
</evidence>
<dbReference type="AlphaFoldDB" id="A0AA43QFG2"/>
<dbReference type="FunFam" id="3.40.50.2000:FF:000009">
    <property type="entry name" value="Sterol 3-beta-glucosyltransferase UGT80A2"/>
    <property type="match status" value="1"/>
</dbReference>
<feature type="compositionally biased region" description="Polar residues" evidence="2">
    <location>
        <begin position="133"/>
        <end position="152"/>
    </location>
</feature>
<protein>
    <recommendedName>
        <fullName evidence="7">Glycosyltransferase family 28 N-terminal domain-containing protein</fullName>
    </recommendedName>
</protein>
<sequence>MDKVKTHENATNILPIPPALEFPFPNPPTTDNAPPLESLASSNGHAPSAATSDSIAKTPISPSLEKSTTEPKPRPPPRKLLSERPVAPSRRSVLPLRRGVTTFNPTALHDATTGQGTSESDSSSSDDEAPTIPSRTSQLTQLSPVGSRTTGPSKGSKKGAGSEDKFGRFHVGNEKYKTKGKVSKRDGRLNISVNDTSNRGYLAHALGATVEHSLRKPFEHKDVAEATPSNEEVPETKPRRPDYHAKLSALSQRPASLVDTIPCPKLNIVIMVIGSRGDIQPFLKVGKILKEEYGHRVRIATHPAFRKFIEEDTGLDFFSVGGDPAELMAFMVKNPGLMPSISTVKAGEVGRRRDSMFEMFQGFWRACINSSDEEDDPANLKMMGAREPFVADAIIANPPCFAHVHCAERLGVPLHLMFTFPYSPTKKFPHPLANIKKSNVDPDYTNFMSYPLVEMMTWQGLGDLVNRFRVKTLGLEPVSTLWAPGQLYRLKVPYTYMWSPGLIPKPEDWGPEIDISGFVFLDLASSFKPPDSLAEFLDAGEPPVYIGFGSIVVDDPEKFTNLIFEAIKKAGVRALVSKGWGGLGGDEDTPENAYMLENTPHDWLFPRVSAVVHHGGAGTTAIGLKCGKPTMIVPFFGDQPFWGAMVAKAGAGAAEAIPYKHLDSDALAEGIKQCLTPEAKEAAQGIAKSIAVEGDGARNAVESFHRHLPIRGESSMRCSVLPDQIAVWELKHSNLRLSALAAELLVREKKVKWSELRLLRHLEWNDFEGPGEPFTGGGAAIVNSFGGFVKGIGSVPVKWTKSIKRNEKRRRASPAPNTKEASDVKKRRSDPKPQACGKSIKSGEKMEHGIEEKLPTPHGLPGHAHDVLQESEIQGEANGTTIHPAPTDRSDQNDHLKPSEQEQSASPREKQPGEHYDSLALDLAKDAGAGFAETGEALARVPMDLSLAIAQGFHNAPRLYGDDTVRTAPRINGIRSGLRAAGSELVLGVYDGVSGIFLQPYHGAKSHGTLGFVQGIGKGFGGFILKDISAIISPVGYTMKGLHKEMIKGRQPTAFIRRARMLQGTIDAKGLDKPRLELEQAKVQAAWRIVAEIRKEDEMAKQGGVKQRVRVRREQRQVEQRGGFKNVRDASKVLQEKQERRERESIAAASAGNTDGSGSGEEGMQGRRRSLTNPLGRKGGKGGSVMGRGRNQGRPSIPEGGLGAEKKTGKGLPAQSVQNGGTKGVTPAANGHIQIAAAA</sequence>
<feature type="region of interest" description="Disordered" evidence="2">
    <location>
        <begin position="878"/>
        <end position="913"/>
    </location>
</feature>
<dbReference type="Gene3D" id="3.40.50.2000">
    <property type="entry name" value="Glycogen Phosphorylase B"/>
    <property type="match status" value="2"/>
</dbReference>
<dbReference type="InterPro" id="IPR010610">
    <property type="entry name" value="EryCIII-like_C"/>
</dbReference>
<comment type="caution">
    <text evidence="5">The sequence shown here is derived from an EMBL/GenBank/DDBJ whole genome shotgun (WGS) entry which is preliminary data.</text>
</comment>
<evidence type="ECO:0000259" key="4">
    <source>
        <dbReference type="Pfam" id="PF06722"/>
    </source>
</evidence>
<name>A0AA43QFG2_9LECA</name>
<keyword evidence="6" id="KW-1185">Reference proteome</keyword>
<evidence type="ECO:0000256" key="2">
    <source>
        <dbReference type="SAM" id="MobiDB-lite"/>
    </source>
</evidence>
<evidence type="ECO:0000313" key="5">
    <source>
        <dbReference type="EMBL" id="MDI1485575.1"/>
    </source>
</evidence>
<dbReference type="EMBL" id="JAPUFD010000001">
    <property type="protein sequence ID" value="MDI1485575.1"/>
    <property type="molecule type" value="Genomic_DNA"/>
</dbReference>
<dbReference type="InterPro" id="IPR004276">
    <property type="entry name" value="GlycoTrans_28_N"/>
</dbReference>
<evidence type="ECO:0000259" key="3">
    <source>
        <dbReference type="Pfam" id="PF03033"/>
    </source>
</evidence>
<keyword evidence="1" id="KW-0808">Transferase</keyword>
<dbReference type="CDD" id="cd03784">
    <property type="entry name" value="GT1_Gtf-like"/>
    <property type="match status" value="1"/>
</dbReference>
<feature type="region of interest" description="Disordered" evidence="2">
    <location>
        <begin position="1"/>
        <end position="184"/>
    </location>
</feature>
<feature type="compositionally biased region" description="Basic and acidic residues" evidence="2">
    <location>
        <begin position="160"/>
        <end position="184"/>
    </location>
</feature>